<evidence type="ECO:0000313" key="2">
    <source>
        <dbReference type="EMBL" id="SVA37188.1"/>
    </source>
</evidence>
<dbReference type="PANTHER" id="PTHR13847">
    <property type="entry name" value="SARCOSINE DEHYDROGENASE-RELATED"/>
    <property type="match status" value="1"/>
</dbReference>
<dbReference type="AlphaFoldDB" id="A0A381VBN3"/>
<dbReference type="InterPro" id="IPR006076">
    <property type="entry name" value="FAD-dep_OxRdtase"/>
</dbReference>
<dbReference type="GO" id="GO:0005737">
    <property type="term" value="C:cytoplasm"/>
    <property type="evidence" value="ECO:0007669"/>
    <property type="project" value="TreeGrafter"/>
</dbReference>
<dbReference type="SUPFAM" id="SSF51905">
    <property type="entry name" value="FAD/NAD(P)-binding domain"/>
    <property type="match status" value="1"/>
</dbReference>
<dbReference type="InterPro" id="IPR036188">
    <property type="entry name" value="FAD/NAD-bd_sf"/>
</dbReference>
<feature type="domain" description="FAD dependent oxidoreductase" evidence="1">
    <location>
        <begin position="42"/>
        <end position="93"/>
    </location>
</feature>
<proteinExistence type="predicted"/>
<feature type="non-terminal residue" evidence="2">
    <location>
        <position position="102"/>
    </location>
</feature>
<accession>A0A381VBN3</accession>
<protein>
    <recommendedName>
        <fullName evidence="1">FAD dependent oxidoreductase domain-containing protein</fullName>
    </recommendedName>
</protein>
<dbReference type="Gene3D" id="3.50.50.60">
    <property type="entry name" value="FAD/NAD(P)-binding domain"/>
    <property type="match status" value="1"/>
</dbReference>
<evidence type="ECO:0000259" key="1">
    <source>
        <dbReference type="Pfam" id="PF01266"/>
    </source>
</evidence>
<dbReference type="Pfam" id="PF01266">
    <property type="entry name" value="DAO"/>
    <property type="match status" value="1"/>
</dbReference>
<reference evidence="2" key="1">
    <citation type="submission" date="2018-05" db="EMBL/GenBank/DDBJ databases">
        <authorList>
            <person name="Lanie J.A."/>
            <person name="Ng W.-L."/>
            <person name="Kazmierczak K.M."/>
            <person name="Andrzejewski T.M."/>
            <person name="Davidsen T.M."/>
            <person name="Wayne K.J."/>
            <person name="Tettelin H."/>
            <person name="Glass J.I."/>
            <person name="Rusch D."/>
            <person name="Podicherti R."/>
            <person name="Tsui H.-C.T."/>
            <person name="Winkler M.E."/>
        </authorList>
    </citation>
    <scope>NUCLEOTIDE SEQUENCE</scope>
</reference>
<dbReference type="PANTHER" id="PTHR13847:SF285">
    <property type="entry name" value="FAD DEPENDENT OXIDOREDUCTASE DOMAIN-CONTAINING PROTEIN"/>
    <property type="match status" value="1"/>
</dbReference>
<name>A0A381VBN3_9ZZZZ</name>
<sequence length="102" mass="11198">MQDGQTADSQEDPRYRLVSFWHDSYPGSFAPRPALPGDREADVAIVGAGYTGLWTAYHLLRLDPSLRVVVLERKVAGYGASGRNGGWALGEYSISPMDWAAR</sequence>
<organism evidence="2">
    <name type="scientific">marine metagenome</name>
    <dbReference type="NCBI Taxonomy" id="408172"/>
    <lineage>
        <taxon>unclassified sequences</taxon>
        <taxon>metagenomes</taxon>
        <taxon>ecological metagenomes</taxon>
    </lineage>
</organism>
<dbReference type="EMBL" id="UINC01008255">
    <property type="protein sequence ID" value="SVA37188.1"/>
    <property type="molecule type" value="Genomic_DNA"/>
</dbReference>
<gene>
    <name evidence="2" type="ORF">METZ01_LOCUS90042</name>
</gene>